<proteinExistence type="predicted"/>
<dbReference type="EMBL" id="MN738752">
    <property type="protein sequence ID" value="QHS83330.1"/>
    <property type="molecule type" value="Genomic_DNA"/>
</dbReference>
<organism evidence="1">
    <name type="scientific">viral metagenome</name>
    <dbReference type="NCBI Taxonomy" id="1070528"/>
    <lineage>
        <taxon>unclassified sequences</taxon>
        <taxon>metagenomes</taxon>
        <taxon>organismal metagenomes</taxon>
    </lineage>
</organism>
<dbReference type="AlphaFoldDB" id="A0A6C0AVD9"/>
<accession>A0A6C0AVD9</accession>
<reference evidence="1" key="1">
    <citation type="journal article" date="2020" name="Nature">
        <title>Giant virus diversity and host interactions through global metagenomics.</title>
        <authorList>
            <person name="Schulz F."/>
            <person name="Roux S."/>
            <person name="Paez-Espino D."/>
            <person name="Jungbluth S."/>
            <person name="Walsh D.A."/>
            <person name="Denef V.J."/>
            <person name="McMahon K.D."/>
            <person name="Konstantinidis K.T."/>
            <person name="Eloe-Fadrosh E.A."/>
            <person name="Kyrpides N.C."/>
            <person name="Woyke T."/>
        </authorList>
    </citation>
    <scope>NUCLEOTIDE SEQUENCE</scope>
    <source>
        <strain evidence="1">GVMAG-S-ERX555943-30</strain>
    </source>
</reference>
<sequence>MYKIKFDTTKMVYEGEKIQGIQCKEALEKMNIKEFCYVNECIFLYKRTPKRTYKSLEMFCSQEIKEASLKRLIKRIKKAGIKGNGTVEVINVKTNEVFTCYDYRLVTKEDPEERIRKYKNTSSYTTTRLYKQ</sequence>
<name>A0A6C0AVD9_9ZZZZ</name>
<protein>
    <submittedName>
        <fullName evidence="1">Uncharacterized protein</fullName>
    </submittedName>
</protein>
<evidence type="ECO:0000313" key="1">
    <source>
        <dbReference type="EMBL" id="QHS83330.1"/>
    </source>
</evidence>